<dbReference type="PANTHER" id="PTHR38588:SF1">
    <property type="entry name" value="BLL0334 PROTEIN"/>
    <property type="match status" value="1"/>
</dbReference>
<organism evidence="1 2">
    <name type="scientific">Lacimonas salitolerans</name>
    <dbReference type="NCBI Taxonomy" id="1323750"/>
    <lineage>
        <taxon>Bacteria</taxon>
        <taxon>Pseudomonadati</taxon>
        <taxon>Pseudomonadota</taxon>
        <taxon>Alphaproteobacteria</taxon>
        <taxon>Rhodobacterales</taxon>
        <taxon>Paracoccaceae</taxon>
        <taxon>Lacimonas</taxon>
    </lineage>
</organism>
<dbReference type="InterPro" id="IPR023393">
    <property type="entry name" value="START-like_dom_sf"/>
</dbReference>
<sequence length="174" mass="18676">MEMHDQRDIRADRETVWAALLSADVLHECVPGAQEVTGSLEEGFHATVVQKVGPVKATFKGAVTLTDMVELESLTLSGEGKGGAAGFAKGGARVRLEEIETGTRLFYDVEAKVGGKLAQLGSRIIDGFAKKMADQFFSRFQEVLEGPAEAEADSPEAQPEAVKKGWLKRLTGKA</sequence>
<dbReference type="SUPFAM" id="SSF55961">
    <property type="entry name" value="Bet v1-like"/>
    <property type="match status" value="1"/>
</dbReference>
<dbReference type="InterPro" id="IPR010419">
    <property type="entry name" value="CO_DH_gsu"/>
</dbReference>
<dbReference type="Pfam" id="PF06240">
    <property type="entry name" value="COXG"/>
    <property type="match status" value="1"/>
</dbReference>
<protein>
    <submittedName>
        <fullName evidence="1">CoxG family protein</fullName>
    </submittedName>
</protein>
<name>A0ABW4ECY7_9RHOB</name>
<accession>A0ABW4ECY7</accession>
<dbReference type="RefSeq" id="WP_379913073.1">
    <property type="nucleotide sequence ID" value="NZ_JBHUDD010000027.1"/>
</dbReference>
<dbReference type="CDD" id="cd05018">
    <property type="entry name" value="CoxG"/>
    <property type="match status" value="1"/>
</dbReference>
<keyword evidence="2" id="KW-1185">Reference proteome</keyword>
<dbReference type="Gene3D" id="3.30.530.20">
    <property type="match status" value="1"/>
</dbReference>
<dbReference type="Proteomes" id="UP001597186">
    <property type="component" value="Unassembled WGS sequence"/>
</dbReference>
<proteinExistence type="predicted"/>
<reference evidence="2" key="1">
    <citation type="journal article" date="2019" name="Int. J. Syst. Evol. Microbiol.">
        <title>The Global Catalogue of Microorganisms (GCM) 10K type strain sequencing project: providing services to taxonomists for standard genome sequencing and annotation.</title>
        <authorList>
            <consortium name="The Broad Institute Genomics Platform"/>
            <consortium name="The Broad Institute Genome Sequencing Center for Infectious Disease"/>
            <person name="Wu L."/>
            <person name="Ma J."/>
        </authorList>
    </citation>
    <scope>NUCLEOTIDE SEQUENCE [LARGE SCALE GENOMIC DNA]</scope>
    <source>
        <strain evidence="2">CGMCC 1.12477</strain>
    </source>
</reference>
<evidence type="ECO:0000313" key="2">
    <source>
        <dbReference type="Proteomes" id="UP001597186"/>
    </source>
</evidence>
<dbReference type="PANTHER" id="PTHR38588">
    <property type="entry name" value="BLL0334 PROTEIN"/>
    <property type="match status" value="1"/>
</dbReference>
<evidence type="ECO:0000313" key="1">
    <source>
        <dbReference type="EMBL" id="MFD1508451.1"/>
    </source>
</evidence>
<comment type="caution">
    <text evidence="1">The sequence shown here is derived from an EMBL/GenBank/DDBJ whole genome shotgun (WGS) entry which is preliminary data.</text>
</comment>
<gene>
    <name evidence="1" type="ORF">ACFTOW_03420</name>
</gene>
<dbReference type="EMBL" id="JBHUDD010000027">
    <property type="protein sequence ID" value="MFD1508451.1"/>
    <property type="molecule type" value="Genomic_DNA"/>
</dbReference>